<dbReference type="PANTHER" id="PTHR35848">
    <property type="entry name" value="OXALATE-BINDING PROTEIN"/>
    <property type="match status" value="1"/>
</dbReference>
<dbReference type="InterPro" id="IPR051610">
    <property type="entry name" value="GPI/OXD"/>
</dbReference>
<gene>
    <name evidence="3" type="ORF">METZ01_LOCUS269386</name>
</gene>
<dbReference type="InterPro" id="IPR014710">
    <property type="entry name" value="RmlC-like_jellyroll"/>
</dbReference>
<dbReference type="EMBL" id="UINC01076917">
    <property type="protein sequence ID" value="SVC16532.1"/>
    <property type="molecule type" value="Genomic_DNA"/>
</dbReference>
<dbReference type="AlphaFoldDB" id="A0A382JZ42"/>
<proteinExistence type="predicted"/>
<dbReference type="CDD" id="cd06122">
    <property type="entry name" value="cupin_TTHA0104"/>
    <property type="match status" value="1"/>
</dbReference>
<dbReference type="InterPro" id="IPR013096">
    <property type="entry name" value="Cupin_2"/>
</dbReference>
<keyword evidence="1" id="KW-0479">Metal-binding</keyword>
<dbReference type="Pfam" id="PF07883">
    <property type="entry name" value="Cupin_2"/>
    <property type="match status" value="1"/>
</dbReference>
<protein>
    <recommendedName>
        <fullName evidence="2">Cupin type-2 domain-containing protein</fullName>
    </recommendedName>
</protein>
<dbReference type="Gene3D" id="2.60.120.10">
    <property type="entry name" value="Jelly Rolls"/>
    <property type="match status" value="1"/>
</dbReference>
<evidence type="ECO:0000313" key="3">
    <source>
        <dbReference type="EMBL" id="SVC16532.1"/>
    </source>
</evidence>
<dbReference type="GO" id="GO:0046872">
    <property type="term" value="F:metal ion binding"/>
    <property type="evidence" value="ECO:0007669"/>
    <property type="project" value="UniProtKB-KW"/>
</dbReference>
<dbReference type="SUPFAM" id="SSF51182">
    <property type="entry name" value="RmlC-like cupins"/>
    <property type="match status" value="1"/>
</dbReference>
<organism evidence="3">
    <name type="scientific">marine metagenome</name>
    <dbReference type="NCBI Taxonomy" id="408172"/>
    <lineage>
        <taxon>unclassified sequences</taxon>
        <taxon>metagenomes</taxon>
        <taxon>ecological metagenomes</taxon>
    </lineage>
</organism>
<reference evidence="3" key="1">
    <citation type="submission" date="2018-05" db="EMBL/GenBank/DDBJ databases">
        <authorList>
            <person name="Lanie J.A."/>
            <person name="Ng W.-L."/>
            <person name="Kazmierczak K.M."/>
            <person name="Andrzejewski T.M."/>
            <person name="Davidsen T.M."/>
            <person name="Wayne K.J."/>
            <person name="Tettelin H."/>
            <person name="Glass J.I."/>
            <person name="Rusch D."/>
            <person name="Podicherti R."/>
            <person name="Tsui H.-C.T."/>
            <person name="Winkler M.E."/>
        </authorList>
    </citation>
    <scope>NUCLEOTIDE SEQUENCE</scope>
</reference>
<feature type="domain" description="Cupin type-2" evidence="2">
    <location>
        <begin position="33"/>
        <end position="100"/>
    </location>
</feature>
<evidence type="ECO:0000256" key="1">
    <source>
        <dbReference type="ARBA" id="ARBA00022723"/>
    </source>
</evidence>
<accession>A0A382JZ42</accession>
<sequence>MKVVKLADVVEFNPEKLKKVSLFDTDNFFCDIYCLEPAQSQKVHSHGDSDKVYYVLKGSGKVTVGSEEKVLGPDEITIAPAGEDHGVVNHTQDKLVMLVFMAPKP</sequence>
<evidence type="ECO:0000259" key="2">
    <source>
        <dbReference type="Pfam" id="PF07883"/>
    </source>
</evidence>
<dbReference type="InterPro" id="IPR011051">
    <property type="entry name" value="RmlC_Cupin_sf"/>
</dbReference>
<name>A0A382JZ42_9ZZZZ</name>